<proteinExistence type="predicted"/>
<evidence type="ECO:0008006" key="4">
    <source>
        <dbReference type="Google" id="ProtNLM"/>
    </source>
</evidence>
<evidence type="ECO:0000313" key="3">
    <source>
        <dbReference type="Proteomes" id="UP000091897"/>
    </source>
</evidence>
<dbReference type="Pfam" id="PF09961">
    <property type="entry name" value="DUF2195"/>
    <property type="match status" value="1"/>
</dbReference>
<sequence length="134" mass="13259">MLACAAGAAATALAATPARAAGAVTVDNPLQACMAVQLGTRTIDRGVLLQALTLDTRKPVGACGCKSAIVGYTARVLLDGGARGLLLQGRLNTRAGATTEAATGATPRTLPLAADATLAGDRPVTLSFECAAPD</sequence>
<name>A0ABM6CWR2_9BORD</name>
<gene>
    <name evidence="2" type="ORF">BAU06_21695</name>
</gene>
<keyword evidence="3" id="KW-1185">Reference proteome</keyword>
<dbReference type="InterPro" id="IPR018696">
    <property type="entry name" value="DUF2195"/>
</dbReference>
<evidence type="ECO:0000313" key="2">
    <source>
        <dbReference type="EMBL" id="ANN68572.1"/>
    </source>
</evidence>
<reference evidence="2 3" key="1">
    <citation type="submission" date="2016-06" db="EMBL/GenBank/DDBJ databases">
        <title>Complete genome sequences of Bordetella bronchialis and Bordetella flabilis.</title>
        <authorList>
            <person name="LiPuma J.J."/>
            <person name="Spilker T."/>
        </authorList>
    </citation>
    <scope>NUCLEOTIDE SEQUENCE [LARGE SCALE GENOMIC DNA]</scope>
    <source>
        <strain evidence="2 3">AU3182</strain>
    </source>
</reference>
<keyword evidence="1" id="KW-0732">Signal</keyword>
<accession>A0ABM6CWR2</accession>
<evidence type="ECO:0000256" key="1">
    <source>
        <dbReference type="SAM" id="SignalP"/>
    </source>
</evidence>
<dbReference type="EMBL" id="CP016170">
    <property type="protein sequence ID" value="ANN68572.1"/>
    <property type="molecule type" value="Genomic_DNA"/>
</dbReference>
<organism evidence="2 3">
    <name type="scientific">Bordetella bronchialis</name>
    <dbReference type="NCBI Taxonomy" id="463025"/>
    <lineage>
        <taxon>Bacteria</taxon>
        <taxon>Pseudomonadati</taxon>
        <taxon>Pseudomonadota</taxon>
        <taxon>Betaproteobacteria</taxon>
        <taxon>Burkholderiales</taxon>
        <taxon>Alcaligenaceae</taxon>
        <taxon>Bordetella</taxon>
    </lineage>
</organism>
<dbReference type="Proteomes" id="UP000091897">
    <property type="component" value="Chromosome"/>
</dbReference>
<protein>
    <recommendedName>
        <fullName evidence="4">DUF2195 domain-containing protein</fullName>
    </recommendedName>
</protein>
<feature type="chain" id="PRO_5046019057" description="DUF2195 domain-containing protein" evidence="1">
    <location>
        <begin position="21"/>
        <end position="134"/>
    </location>
</feature>
<feature type="signal peptide" evidence="1">
    <location>
        <begin position="1"/>
        <end position="20"/>
    </location>
</feature>